<feature type="region of interest" description="Disordered" evidence="1">
    <location>
        <begin position="79"/>
        <end position="155"/>
    </location>
</feature>
<dbReference type="GeneID" id="17352914"/>
<evidence type="ECO:0000313" key="3">
    <source>
        <dbReference type="Proteomes" id="UP000008141"/>
    </source>
</evidence>
<evidence type="ECO:0000313" key="2">
    <source>
        <dbReference type="EMBL" id="EFN53598.1"/>
    </source>
</evidence>
<dbReference type="RefSeq" id="XP_005845700.1">
    <property type="nucleotide sequence ID" value="XM_005845638.1"/>
</dbReference>
<dbReference type="EMBL" id="GL433851">
    <property type="protein sequence ID" value="EFN53598.1"/>
    <property type="molecule type" value="Genomic_DNA"/>
</dbReference>
<reference evidence="2 3" key="1">
    <citation type="journal article" date="2010" name="Plant Cell">
        <title>The Chlorella variabilis NC64A genome reveals adaptation to photosymbiosis, coevolution with viruses, and cryptic sex.</title>
        <authorList>
            <person name="Blanc G."/>
            <person name="Duncan G."/>
            <person name="Agarkova I."/>
            <person name="Borodovsky M."/>
            <person name="Gurnon J."/>
            <person name="Kuo A."/>
            <person name="Lindquist E."/>
            <person name="Lucas S."/>
            <person name="Pangilinan J."/>
            <person name="Polle J."/>
            <person name="Salamov A."/>
            <person name="Terry A."/>
            <person name="Yamada T."/>
            <person name="Dunigan D.D."/>
            <person name="Grigoriev I.V."/>
            <person name="Claverie J.M."/>
            <person name="Van Etten J.L."/>
        </authorList>
    </citation>
    <scope>NUCLEOTIDE SEQUENCE [LARGE SCALE GENOMIC DNA]</scope>
    <source>
        <strain evidence="2 3">NC64A</strain>
    </source>
</reference>
<feature type="compositionally biased region" description="Low complexity" evidence="1">
    <location>
        <begin position="238"/>
        <end position="251"/>
    </location>
</feature>
<dbReference type="AlphaFoldDB" id="E1ZL50"/>
<name>E1ZL50_CHLVA</name>
<dbReference type="KEGG" id="cvr:CHLNCDRAFT_136825"/>
<dbReference type="OMA" id="DAGGITW"/>
<feature type="region of interest" description="Disordered" evidence="1">
    <location>
        <begin position="644"/>
        <end position="668"/>
    </location>
</feature>
<organism evidence="3">
    <name type="scientific">Chlorella variabilis</name>
    <name type="common">Green alga</name>
    <dbReference type="NCBI Taxonomy" id="554065"/>
    <lineage>
        <taxon>Eukaryota</taxon>
        <taxon>Viridiplantae</taxon>
        <taxon>Chlorophyta</taxon>
        <taxon>core chlorophytes</taxon>
        <taxon>Trebouxiophyceae</taxon>
        <taxon>Chlorellales</taxon>
        <taxon>Chlorellaceae</taxon>
        <taxon>Chlorella clade</taxon>
        <taxon>Chlorella</taxon>
    </lineage>
</organism>
<feature type="compositionally biased region" description="Polar residues" evidence="1">
    <location>
        <begin position="83"/>
        <end position="115"/>
    </location>
</feature>
<feature type="compositionally biased region" description="Pro residues" evidence="1">
    <location>
        <begin position="190"/>
        <end position="199"/>
    </location>
</feature>
<keyword evidence="3" id="KW-1185">Reference proteome</keyword>
<gene>
    <name evidence="2" type="ORF">CHLNCDRAFT_136825</name>
</gene>
<sequence length="836" mass="84611">MSQPTCGLASQAELQAALPPAGYANRQQDSQPGSLGRTKDAPSSSLVPLPLPRRLSAVLLGQQGSDDLQHRQQLEVLHRQQKEQQTCSARQLGSTPGTQPATFSRSEPPTSTTRPWQAAGRLHGRQPPQLPQPWLPPPGQAGAAGAGNSPRAASKVRRLHAAPAVAAGADSAGLLEQGWFFGGGSRGSAMPPPRPPPNAAPWLAGGWPAAAPAAKPAARVAAKAGRDGGGGGAGGGYQPRQQQQQQQQQHGTSKLKEQVKKLGRQLQSHALHLAQQQGPQSRGHSHVLQPGQEQGPRIEHAQQQGRRTPAPALSRHAESPVAAACARGQPAYGMLPPLEPAPALATAPAPAAAQHPAPAAAVPEACAAASPSPRPAAAPPSPPAAAYLTAYLACLPRGPQWSCALQLVHRLDGLRPSRLTPDDLAAWAAQQGFAAPDLREALVALQAAAVLELRQLPATSGPPCSGSACTAWQLLPAGAGLGLAERDVEAAVQAAEAAGAAAEVAAVGEELVAAVVAAAGQAAARMPVWLKGPRSPTSVALPFIRPGAAAMLRALLASPRRQLPTDALDAAAVAGALERAAGGGQRVPTSQLGMWCRQLLEASTLLDSRQAARSSRLWHIPPSRAAAAAAAVAGVLGQAAPEPGPLPALGAASSGSSDSDAEGAAPTEPATKAALLAVPAAARRKRPLGGSAGLPPRQRQKGAAEGEGAEDGSGVEDAGLAEVQPGGDGTGAAGSPPSLAPAPLLPPMEEAIDVLEAAAGDDAGLMPLALQLLAVAQWAGVEARKAAVFGEWFPEMLPPHRLLLYRKIAAAAGQQDAGRVRSLVLSALLAAPGGRG</sequence>
<dbReference type="Proteomes" id="UP000008141">
    <property type="component" value="Unassembled WGS sequence"/>
</dbReference>
<protein>
    <submittedName>
        <fullName evidence="2">Uncharacterized protein</fullName>
    </submittedName>
</protein>
<proteinExistence type="predicted"/>
<accession>E1ZL50</accession>
<feature type="region of interest" description="Disordered" evidence="1">
    <location>
        <begin position="685"/>
        <end position="743"/>
    </location>
</feature>
<feature type="compositionally biased region" description="Low complexity" evidence="1">
    <location>
        <begin position="265"/>
        <end position="277"/>
    </location>
</feature>
<feature type="region of interest" description="Disordered" evidence="1">
    <location>
        <begin position="186"/>
        <end position="205"/>
    </location>
</feature>
<feature type="region of interest" description="Disordered" evidence="1">
    <location>
        <begin position="218"/>
        <end position="322"/>
    </location>
</feature>
<evidence type="ECO:0000256" key="1">
    <source>
        <dbReference type="SAM" id="MobiDB-lite"/>
    </source>
</evidence>
<dbReference type="InParanoid" id="E1ZL50"/>
<feature type="compositionally biased region" description="Gly residues" evidence="1">
    <location>
        <begin position="227"/>
        <end position="237"/>
    </location>
</feature>
<feature type="compositionally biased region" description="Pro residues" evidence="1">
    <location>
        <begin position="128"/>
        <end position="139"/>
    </location>
</feature>
<feature type="compositionally biased region" description="Low complexity" evidence="1">
    <location>
        <begin position="41"/>
        <end position="51"/>
    </location>
</feature>
<feature type="region of interest" description="Disordered" evidence="1">
    <location>
        <begin position="1"/>
        <end position="51"/>
    </location>
</feature>